<dbReference type="SUPFAM" id="SSF53383">
    <property type="entry name" value="PLP-dependent transferases"/>
    <property type="match status" value="1"/>
</dbReference>
<dbReference type="Proteomes" id="UP001604002">
    <property type="component" value="Unassembled WGS sequence"/>
</dbReference>
<dbReference type="Pfam" id="PF01041">
    <property type="entry name" value="DegT_DnrJ_EryC1"/>
    <property type="match status" value="1"/>
</dbReference>
<dbReference type="PANTHER" id="PTHR30244">
    <property type="entry name" value="TRANSAMINASE"/>
    <property type="match status" value="1"/>
</dbReference>
<comment type="caution">
    <text evidence="2">The sequence shown here is derived from an EMBL/GenBank/DDBJ whole genome shotgun (WGS) entry which is preliminary data.</text>
</comment>
<dbReference type="PANTHER" id="PTHR30244:SF42">
    <property type="entry name" value="UDP-2-ACETAMIDO-2-DEOXY-3-OXO-D-GLUCURONATE AMINOTRANSFERASE"/>
    <property type="match status" value="1"/>
</dbReference>
<evidence type="ECO:0000256" key="1">
    <source>
        <dbReference type="RuleBase" id="RU004508"/>
    </source>
</evidence>
<name>A0ABW7A132_9HYPH</name>
<dbReference type="GO" id="GO:0008483">
    <property type="term" value="F:transaminase activity"/>
    <property type="evidence" value="ECO:0007669"/>
    <property type="project" value="UniProtKB-KW"/>
</dbReference>
<dbReference type="InterPro" id="IPR015422">
    <property type="entry name" value="PyrdxlP-dep_Trfase_small"/>
</dbReference>
<dbReference type="InterPro" id="IPR000653">
    <property type="entry name" value="DegT/StrS_aminotransferase"/>
</dbReference>
<organism evidence="2 3">
    <name type="scientific">Xanthobacter oligotrophicus</name>
    <dbReference type="NCBI Taxonomy" id="2607286"/>
    <lineage>
        <taxon>Bacteria</taxon>
        <taxon>Pseudomonadati</taxon>
        <taxon>Pseudomonadota</taxon>
        <taxon>Alphaproteobacteria</taxon>
        <taxon>Hyphomicrobiales</taxon>
        <taxon>Xanthobacteraceae</taxon>
        <taxon>Xanthobacter</taxon>
    </lineage>
</organism>
<keyword evidence="2" id="KW-0808">Transferase</keyword>
<keyword evidence="3" id="KW-1185">Reference proteome</keyword>
<reference evidence="2 3" key="1">
    <citation type="submission" date="2024-02" db="EMBL/GenBank/DDBJ databases">
        <title>Expansion and revision of Xanthobacter and proposal of Roseixanthobacter gen. nov.</title>
        <authorList>
            <person name="Soltysiak M.P.M."/>
            <person name="Jalihal A."/>
            <person name="Ory A."/>
            <person name="Chrisophersen C."/>
            <person name="Lee A.D."/>
            <person name="Boulton J."/>
            <person name="Springer M."/>
        </authorList>
    </citation>
    <scope>NUCLEOTIDE SEQUENCE [LARGE SCALE GENOMIC DNA]</scope>
    <source>
        <strain evidence="2 3">23A</strain>
    </source>
</reference>
<dbReference type="InterPro" id="IPR015424">
    <property type="entry name" value="PyrdxlP-dep_Trfase"/>
</dbReference>
<sequence length="394" mass="41978">MTSPATAKTTTASSTANNAPIPFIDLAAQRARIGARIDEKVLDVLASCRFVNGPEVSAFEEQLAAFAGAKHAVSCSSGTDALALLLMAWGVKAGDAVFCPAFTFCATAEVVPYVGATPVFVDVKADTFNMDPESLEQAIAVAIEQGLTPRVVIPVDLFGQPADYDAILPIAEKHGLKVLCDTAQGFGGTWNNKRTGSIGDATATSFFPAKPLGCYGDGGAILTDDAELVTVLKSLREHGQGVDKYQNVRIGMTARLDTIQAAVLIEKLAIFEEEIAARDRVARRYNELLKDVATVPVVDPRATSVWAQYTIRLAAGVRDGLADRLKAQGVPTAVYYRLPMHLQPAYKHYPSAGAILPVCETLAEEVISLPMHAYLDETTQDRIVAAVKQALAEG</sequence>
<protein>
    <submittedName>
        <fullName evidence="2">DegT/DnrJ/EryC1/StrS aminotransferase family protein</fullName>
    </submittedName>
</protein>
<keyword evidence="2" id="KW-0032">Aminotransferase</keyword>
<dbReference type="PIRSF" id="PIRSF000390">
    <property type="entry name" value="PLP_StrS"/>
    <property type="match status" value="1"/>
</dbReference>
<dbReference type="Gene3D" id="3.90.1150.10">
    <property type="entry name" value="Aspartate Aminotransferase, domain 1"/>
    <property type="match status" value="1"/>
</dbReference>
<keyword evidence="1" id="KW-0663">Pyridoxal phosphate</keyword>
<accession>A0ABW7A132</accession>
<comment type="similarity">
    <text evidence="1">Belongs to the DegT/DnrJ/EryC1 family.</text>
</comment>
<dbReference type="InterPro" id="IPR015421">
    <property type="entry name" value="PyrdxlP-dep_Trfase_major"/>
</dbReference>
<dbReference type="RefSeq" id="WP_393994345.1">
    <property type="nucleotide sequence ID" value="NZ_JBAFVH010000015.1"/>
</dbReference>
<dbReference type="CDD" id="cd00616">
    <property type="entry name" value="AHBA_syn"/>
    <property type="match status" value="1"/>
</dbReference>
<evidence type="ECO:0000313" key="3">
    <source>
        <dbReference type="Proteomes" id="UP001604002"/>
    </source>
</evidence>
<dbReference type="Gene3D" id="3.40.640.10">
    <property type="entry name" value="Type I PLP-dependent aspartate aminotransferase-like (Major domain)"/>
    <property type="match status" value="1"/>
</dbReference>
<gene>
    <name evidence="2" type="ORF">V5F32_21360</name>
</gene>
<evidence type="ECO:0000313" key="2">
    <source>
        <dbReference type="EMBL" id="MFG1374734.1"/>
    </source>
</evidence>
<dbReference type="EMBL" id="JBAFVH010000015">
    <property type="protein sequence ID" value="MFG1374734.1"/>
    <property type="molecule type" value="Genomic_DNA"/>
</dbReference>
<proteinExistence type="inferred from homology"/>